<feature type="transmembrane region" description="Helical" evidence="1">
    <location>
        <begin position="273"/>
        <end position="294"/>
    </location>
</feature>
<feature type="transmembrane region" description="Helical" evidence="1">
    <location>
        <begin position="397"/>
        <end position="422"/>
    </location>
</feature>
<keyword evidence="3" id="KW-1185">Reference proteome</keyword>
<reference evidence="2" key="1">
    <citation type="submission" date="2021-02" db="EMBL/GenBank/DDBJ databases">
        <authorList>
            <person name="Dougan E. K."/>
            <person name="Rhodes N."/>
            <person name="Thang M."/>
            <person name="Chan C."/>
        </authorList>
    </citation>
    <scope>NUCLEOTIDE SEQUENCE</scope>
</reference>
<keyword evidence="1" id="KW-1133">Transmembrane helix</keyword>
<accession>A0A812IET9</accession>
<proteinExistence type="predicted"/>
<feature type="transmembrane region" description="Helical" evidence="1">
    <location>
        <begin position="469"/>
        <end position="490"/>
    </location>
</feature>
<gene>
    <name evidence="2" type="primary">cpr6</name>
    <name evidence="2" type="ORF">SNAT2548_LOCUS3669</name>
</gene>
<keyword evidence="1" id="KW-0472">Membrane</keyword>
<feature type="transmembrane region" description="Helical" evidence="1">
    <location>
        <begin position="437"/>
        <end position="462"/>
    </location>
</feature>
<dbReference type="EMBL" id="CAJNDS010000224">
    <property type="protein sequence ID" value="CAE7030157.1"/>
    <property type="molecule type" value="Genomic_DNA"/>
</dbReference>
<dbReference type="AlphaFoldDB" id="A0A812IET9"/>
<evidence type="ECO:0000313" key="3">
    <source>
        <dbReference type="Proteomes" id="UP000604046"/>
    </source>
</evidence>
<evidence type="ECO:0000256" key="1">
    <source>
        <dbReference type="SAM" id="Phobius"/>
    </source>
</evidence>
<feature type="transmembrane region" description="Helical" evidence="1">
    <location>
        <begin position="141"/>
        <end position="160"/>
    </location>
</feature>
<keyword evidence="1" id="KW-0812">Transmembrane</keyword>
<feature type="transmembrane region" description="Helical" evidence="1">
    <location>
        <begin position="242"/>
        <end position="267"/>
    </location>
</feature>
<sequence>MEPAADASPQAEREAARCVQDAKAHAQDIAFCMMQMEVTQPQILRAVPAFRVLQYFGRVLRHGGDFYHLSRPASTIDEFCSHSWHGSAWMKISLLLLMKNGVAAFVAGTLCALVMMCLFCLDMLPGYFRQPFLGTGVAYKYGPWSLLTGVLVSCLFLLLWRPKQSMFLDRICINQVDQILKAEGVLNIGAILKHSNSMLVLWDTTFASRLWCLFEIAAFLKSHEDGLEHLLIKPTYLAPSTLVISLCVTLMMLFELLVPFVSVYVVVLKLSLLALSCVTAARLLFLYYGSVRALKEQLREFRMQDAKCVCCDLGHLDACLGSAVICDREIVSECICTWFGSVDGFESAVRSRVSKALAGQLGQFPCPYSWLLRATAPVLWAHMDMVAARIHAGDAEYAVAVAIQALAWWLALFPSSLFLVAVSYKCYERPRRGPADLLAFILSLLAPVLSLAGGVGYMYACLRFIENAIVGATLFAATMLIPTVLAWRTWSKGLSEAL</sequence>
<feature type="transmembrane region" description="Helical" evidence="1">
    <location>
        <begin position="101"/>
        <end position="121"/>
    </location>
</feature>
<organism evidence="2 3">
    <name type="scientific">Symbiodinium natans</name>
    <dbReference type="NCBI Taxonomy" id="878477"/>
    <lineage>
        <taxon>Eukaryota</taxon>
        <taxon>Sar</taxon>
        <taxon>Alveolata</taxon>
        <taxon>Dinophyceae</taxon>
        <taxon>Suessiales</taxon>
        <taxon>Symbiodiniaceae</taxon>
        <taxon>Symbiodinium</taxon>
    </lineage>
</organism>
<evidence type="ECO:0000313" key="2">
    <source>
        <dbReference type="EMBL" id="CAE7030157.1"/>
    </source>
</evidence>
<comment type="caution">
    <text evidence="2">The sequence shown here is derived from an EMBL/GenBank/DDBJ whole genome shotgun (WGS) entry which is preliminary data.</text>
</comment>
<dbReference type="OrthoDB" id="447927at2759"/>
<protein>
    <submittedName>
        <fullName evidence="2">Cpr6 protein</fullName>
    </submittedName>
</protein>
<dbReference type="Proteomes" id="UP000604046">
    <property type="component" value="Unassembled WGS sequence"/>
</dbReference>
<name>A0A812IET9_9DINO</name>